<keyword evidence="2 4" id="KW-0560">Oxidoreductase</keyword>
<dbReference type="Gene3D" id="3.90.180.10">
    <property type="entry name" value="Medium-chain alcohol dehydrogenases, catalytic domain"/>
    <property type="match status" value="1"/>
</dbReference>
<dbReference type="GO" id="GO:0070402">
    <property type="term" value="F:NADPH binding"/>
    <property type="evidence" value="ECO:0007669"/>
    <property type="project" value="TreeGrafter"/>
</dbReference>
<evidence type="ECO:0000256" key="1">
    <source>
        <dbReference type="ARBA" id="ARBA00022857"/>
    </source>
</evidence>
<evidence type="ECO:0000259" key="3">
    <source>
        <dbReference type="SMART" id="SM00829"/>
    </source>
</evidence>
<dbReference type="EMBL" id="CP029803">
    <property type="protein sequence ID" value="AWT60240.1"/>
    <property type="molecule type" value="Genomic_DNA"/>
</dbReference>
<dbReference type="Pfam" id="PF08240">
    <property type="entry name" value="ADH_N"/>
    <property type="match status" value="1"/>
</dbReference>
<protein>
    <submittedName>
        <fullName evidence="4">2-haloacrylate reductase</fullName>
        <ecNumber evidence="4">1.3.1.103</ecNumber>
    </submittedName>
</protein>
<gene>
    <name evidence="4" type="ORF">DF168_01443</name>
</gene>
<evidence type="ECO:0000313" key="5">
    <source>
        <dbReference type="Proteomes" id="UP000247465"/>
    </source>
</evidence>
<feature type="domain" description="Enoyl reductase (ER)" evidence="3">
    <location>
        <begin position="10"/>
        <end position="324"/>
    </location>
</feature>
<dbReference type="PANTHER" id="PTHR48106">
    <property type="entry name" value="QUINONE OXIDOREDUCTASE PIG3-RELATED"/>
    <property type="match status" value="1"/>
</dbReference>
<dbReference type="Pfam" id="PF00107">
    <property type="entry name" value="ADH_zinc_N"/>
    <property type="match status" value="1"/>
</dbReference>
<evidence type="ECO:0000313" key="4">
    <source>
        <dbReference type="EMBL" id="AWT60240.1"/>
    </source>
</evidence>
<dbReference type="NCBIfam" id="TIGR02824">
    <property type="entry name" value="quinone_pig3"/>
    <property type="match status" value="1"/>
</dbReference>
<dbReference type="AlphaFoldDB" id="A0A2Z4AMD5"/>
<dbReference type="Proteomes" id="UP000247465">
    <property type="component" value="Chromosome"/>
</dbReference>
<organism evidence="4 5">
    <name type="scientific">Candidatus Moanibacter tarae</name>
    <dbReference type="NCBI Taxonomy" id="2200854"/>
    <lineage>
        <taxon>Bacteria</taxon>
        <taxon>Pseudomonadati</taxon>
        <taxon>Verrucomicrobiota</taxon>
        <taxon>Opitutia</taxon>
        <taxon>Puniceicoccales</taxon>
        <taxon>Puniceicoccales incertae sedis</taxon>
        <taxon>Candidatus Moanibacter</taxon>
    </lineage>
</organism>
<keyword evidence="1" id="KW-0521">NADP</keyword>
<dbReference type="InterPro" id="IPR013149">
    <property type="entry name" value="ADH-like_C"/>
</dbReference>
<sequence length="330" mass="35750">MKAILIDEPGPPSALYVGEAERPEIGEKEILVRIEAAGVNRADAMQREGLYPPPLGASPILGLEMAGKVEEAGSACSKFQKGDSVFALLAGGGYAEYVAVDERLALPIPENMDFVKAAGIAEVFLTAYQALRWLAGIEKGNKVLIHAGASGVGTAAVQLVRYFDCSAIVTVGSTQKLEFCKSLGAAFATNYREEKFVDSVKRFTNNRGVDIILDFIGGDYFDRNLECLAPDGCLVMLALLGSKELRGVDVSKVLLKRLKIIGSTLRNRSLDYKVRLVKAFEKDCYKGFMTGELQPIIDRTVPFDEATDAHEYLEANRTMGKVILTGSLLA</sequence>
<dbReference type="InterPro" id="IPR036291">
    <property type="entry name" value="NAD(P)-bd_dom_sf"/>
</dbReference>
<dbReference type="KEGG" id="mtar:DF168_01443"/>
<dbReference type="GO" id="GO:0016651">
    <property type="term" value="F:oxidoreductase activity, acting on NAD(P)H"/>
    <property type="evidence" value="ECO:0007669"/>
    <property type="project" value="TreeGrafter"/>
</dbReference>
<dbReference type="SUPFAM" id="SSF51735">
    <property type="entry name" value="NAD(P)-binding Rossmann-fold domains"/>
    <property type="match status" value="1"/>
</dbReference>
<dbReference type="CDD" id="cd05276">
    <property type="entry name" value="p53_inducible_oxidoreductase"/>
    <property type="match status" value="1"/>
</dbReference>
<accession>A0A2Z4AMD5</accession>
<dbReference type="InterPro" id="IPR013154">
    <property type="entry name" value="ADH-like_N"/>
</dbReference>
<dbReference type="EC" id="1.3.1.103" evidence="4"/>
<dbReference type="Gene3D" id="3.40.50.720">
    <property type="entry name" value="NAD(P)-binding Rossmann-like Domain"/>
    <property type="match status" value="1"/>
</dbReference>
<dbReference type="InterPro" id="IPR011032">
    <property type="entry name" value="GroES-like_sf"/>
</dbReference>
<dbReference type="SMART" id="SM00829">
    <property type="entry name" value="PKS_ER"/>
    <property type="match status" value="1"/>
</dbReference>
<dbReference type="InterPro" id="IPR020843">
    <property type="entry name" value="ER"/>
</dbReference>
<evidence type="ECO:0000256" key="2">
    <source>
        <dbReference type="ARBA" id="ARBA00023002"/>
    </source>
</evidence>
<reference evidence="4 5" key="1">
    <citation type="submission" date="2018-06" db="EMBL/GenBank/DDBJ databases">
        <title>Draft Genome Sequence of a Novel Marine Bacterium Related to the Verrucomicrobia.</title>
        <authorList>
            <person name="Vosseberg J."/>
            <person name="Martijn J."/>
            <person name="Ettema T.J.G."/>
        </authorList>
    </citation>
    <scope>NUCLEOTIDE SEQUENCE [LARGE SCALE GENOMIC DNA]</scope>
    <source>
        <strain evidence="4">TARA_B100001123</strain>
    </source>
</reference>
<dbReference type="GO" id="GO:0102523">
    <property type="term" value="F:2-chloroacrylate reductase activity"/>
    <property type="evidence" value="ECO:0007669"/>
    <property type="project" value="UniProtKB-EC"/>
</dbReference>
<proteinExistence type="predicted"/>
<dbReference type="PANTHER" id="PTHR48106:SF18">
    <property type="entry name" value="QUINONE OXIDOREDUCTASE PIG3"/>
    <property type="match status" value="1"/>
</dbReference>
<dbReference type="InterPro" id="IPR014189">
    <property type="entry name" value="Quinone_OxRdtase_PIG3"/>
</dbReference>
<dbReference type="SUPFAM" id="SSF50129">
    <property type="entry name" value="GroES-like"/>
    <property type="match status" value="1"/>
</dbReference>
<name>A0A2Z4AMD5_9BACT</name>